<comment type="caution">
    <text evidence="4">The sequence shown here is derived from an EMBL/GenBank/DDBJ whole genome shotgun (WGS) entry which is preliminary data.</text>
</comment>
<feature type="signal peptide" evidence="2">
    <location>
        <begin position="1"/>
        <end position="20"/>
    </location>
</feature>
<evidence type="ECO:0000256" key="1">
    <source>
        <dbReference type="SAM" id="Phobius"/>
    </source>
</evidence>
<dbReference type="CDD" id="cd00118">
    <property type="entry name" value="LysM"/>
    <property type="match status" value="1"/>
</dbReference>
<keyword evidence="1" id="KW-0812">Transmembrane</keyword>
<dbReference type="InterPro" id="IPR036779">
    <property type="entry name" value="LysM_dom_sf"/>
</dbReference>
<feature type="transmembrane region" description="Helical" evidence="1">
    <location>
        <begin position="119"/>
        <end position="138"/>
    </location>
</feature>
<dbReference type="PROSITE" id="PS51782">
    <property type="entry name" value="LYSM"/>
    <property type="match status" value="1"/>
</dbReference>
<dbReference type="InterPro" id="IPR018392">
    <property type="entry name" value="LysM"/>
</dbReference>
<dbReference type="Proteomes" id="UP000034696">
    <property type="component" value="Unassembled WGS sequence"/>
</dbReference>
<evidence type="ECO:0000313" key="4">
    <source>
        <dbReference type="EMBL" id="KKU03242.1"/>
    </source>
</evidence>
<sequence length="352" mass="39038">MKKMLLAFAIIACLLSVSNAQERISGQDVYTENEYTVQKGDTLWYLEGLQRGDSTQWRRLVELNPFLKKPGRIYYKDGMTVALIKPGEKLRGLEEMGILPLALPLSELKEAGTADNWSYFWFLVALVLFMAVVALIFYRTLLRGKRRNPVTSGEPVVPGGISPSENERVRNHFDAIANRRFASSVPNAPRPVRIGPIESGFLSGNGVVRYRDGSEQQHQLNRQPAFRARFRLPNGTEETLFFLQGCANDVTFAETRYLGFQWETEQTVMPAPTPVPAQPERVVPLRAVTDGPVATKFTVDGVEIVAPFGTELRVTGASTSLIVPQSGGEVSIRKIGKVKKSPASRKTEVAAK</sequence>
<keyword evidence="1" id="KW-1133">Transmembrane helix</keyword>
<feature type="chain" id="PRO_5002538419" description="LysM domain-containing protein" evidence="2">
    <location>
        <begin position="21"/>
        <end position="352"/>
    </location>
</feature>
<keyword evidence="2" id="KW-0732">Signal</keyword>
<accession>A0A0G1M578</accession>
<dbReference type="EMBL" id="LCKT01000043">
    <property type="protein sequence ID" value="KKU03242.1"/>
    <property type="molecule type" value="Genomic_DNA"/>
</dbReference>
<protein>
    <recommendedName>
        <fullName evidence="3">LysM domain-containing protein</fullName>
    </recommendedName>
</protein>
<dbReference type="Gene3D" id="3.10.350.10">
    <property type="entry name" value="LysM domain"/>
    <property type="match status" value="1"/>
</dbReference>
<gene>
    <name evidence="4" type="ORF">UX06_C0043G0003</name>
</gene>
<keyword evidence="1" id="KW-0472">Membrane</keyword>
<dbReference type="AlphaFoldDB" id="A0A0G1M578"/>
<reference evidence="4 5" key="1">
    <citation type="journal article" date="2015" name="Nature">
        <title>rRNA introns, odd ribosomes, and small enigmatic genomes across a large radiation of phyla.</title>
        <authorList>
            <person name="Brown C.T."/>
            <person name="Hug L.A."/>
            <person name="Thomas B.C."/>
            <person name="Sharon I."/>
            <person name="Castelle C.J."/>
            <person name="Singh A."/>
            <person name="Wilkins M.J."/>
            <person name="Williams K.H."/>
            <person name="Banfield J.F."/>
        </authorList>
    </citation>
    <scope>NUCLEOTIDE SEQUENCE [LARGE SCALE GENOMIC DNA]</scope>
</reference>
<evidence type="ECO:0000259" key="3">
    <source>
        <dbReference type="PROSITE" id="PS51782"/>
    </source>
</evidence>
<evidence type="ECO:0000313" key="5">
    <source>
        <dbReference type="Proteomes" id="UP000034696"/>
    </source>
</evidence>
<proteinExistence type="predicted"/>
<evidence type="ECO:0000256" key="2">
    <source>
        <dbReference type="SAM" id="SignalP"/>
    </source>
</evidence>
<name>A0A0G1M578_9BACT</name>
<feature type="domain" description="LysM" evidence="3">
    <location>
        <begin position="33"/>
        <end position="81"/>
    </location>
</feature>
<organism evidence="4 5">
    <name type="scientific">Candidatus Giovannonibacteria bacterium GW2011_GWA2_45_21</name>
    <dbReference type="NCBI Taxonomy" id="1618649"/>
    <lineage>
        <taxon>Bacteria</taxon>
        <taxon>Candidatus Giovannoniibacteriota</taxon>
    </lineage>
</organism>